<sequence>MKPKTLSTILGTTLPQAATTLPQAATPTELRPVLTTCPRPLNALFSEILAHGLSNVMVTTPDATRPPRAIALPSHILCQNLDRAPGGRSVPRDLVLAPVAVPVRWTVSDPMQLPLQAATTSPQAATPIELCLVLTICPRPLRALFSEVLAHGLSNVMVPVPEAT</sequence>
<evidence type="ECO:0000313" key="2">
    <source>
        <dbReference type="Proteomes" id="UP000237000"/>
    </source>
</evidence>
<organism evidence="1 2">
    <name type="scientific">Trema orientale</name>
    <name type="common">Charcoal tree</name>
    <name type="synonym">Celtis orientalis</name>
    <dbReference type="NCBI Taxonomy" id="63057"/>
    <lineage>
        <taxon>Eukaryota</taxon>
        <taxon>Viridiplantae</taxon>
        <taxon>Streptophyta</taxon>
        <taxon>Embryophyta</taxon>
        <taxon>Tracheophyta</taxon>
        <taxon>Spermatophyta</taxon>
        <taxon>Magnoliopsida</taxon>
        <taxon>eudicotyledons</taxon>
        <taxon>Gunneridae</taxon>
        <taxon>Pentapetalae</taxon>
        <taxon>rosids</taxon>
        <taxon>fabids</taxon>
        <taxon>Rosales</taxon>
        <taxon>Cannabaceae</taxon>
        <taxon>Trema</taxon>
    </lineage>
</organism>
<protein>
    <submittedName>
        <fullName evidence="1">Uncharacterized protein</fullName>
    </submittedName>
</protein>
<dbReference type="EMBL" id="JXTC01000489">
    <property type="protein sequence ID" value="PON50198.1"/>
    <property type="molecule type" value="Genomic_DNA"/>
</dbReference>
<reference evidence="2" key="1">
    <citation type="submission" date="2016-06" db="EMBL/GenBank/DDBJ databases">
        <title>Parallel loss of symbiosis genes in relatives of nitrogen-fixing non-legume Parasponia.</title>
        <authorList>
            <person name="Van Velzen R."/>
            <person name="Holmer R."/>
            <person name="Bu F."/>
            <person name="Rutten L."/>
            <person name="Van Zeijl A."/>
            <person name="Liu W."/>
            <person name="Santuari L."/>
            <person name="Cao Q."/>
            <person name="Sharma T."/>
            <person name="Shen D."/>
            <person name="Roswanjaya Y."/>
            <person name="Wardhani T."/>
            <person name="Kalhor M.S."/>
            <person name="Jansen J."/>
            <person name="Van den Hoogen J."/>
            <person name="Gungor B."/>
            <person name="Hartog M."/>
            <person name="Hontelez J."/>
            <person name="Verver J."/>
            <person name="Yang W.-C."/>
            <person name="Schijlen E."/>
            <person name="Repin R."/>
            <person name="Schilthuizen M."/>
            <person name="Schranz E."/>
            <person name="Heidstra R."/>
            <person name="Miyata K."/>
            <person name="Fedorova E."/>
            <person name="Kohlen W."/>
            <person name="Bisseling T."/>
            <person name="Smit S."/>
            <person name="Geurts R."/>
        </authorList>
    </citation>
    <scope>NUCLEOTIDE SEQUENCE [LARGE SCALE GENOMIC DNA]</scope>
    <source>
        <strain evidence="2">cv. RG33-2</strain>
    </source>
</reference>
<dbReference type="AlphaFoldDB" id="A0A2P5BN25"/>
<name>A0A2P5BN25_TREOI</name>
<comment type="caution">
    <text evidence="1">The sequence shown here is derived from an EMBL/GenBank/DDBJ whole genome shotgun (WGS) entry which is preliminary data.</text>
</comment>
<dbReference type="InParanoid" id="A0A2P5BN25"/>
<evidence type="ECO:0000313" key="1">
    <source>
        <dbReference type="EMBL" id="PON50198.1"/>
    </source>
</evidence>
<accession>A0A2P5BN25</accession>
<proteinExistence type="predicted"/>
<keyword evidence="2" id="KW-1185">Reference proteome</keyword>
<gene>
    <name evidence="1" type="ORF">TorRG33x02_315230</name>
</gene>
<dbReference type="Proteomes" id="UP000237000">
    <property type="component" value="Unassembled WGS sequence"/>
</dbReference>